<evidence type="ECO:0000313" key="2">
    <source>
        <dbReference type="Proteomes" id="UP000190188"/>
    </source>
</evidence>
<dbReference type="EMBL" id="MSZX01000002">
    <property type="protein sequence ID" value="OPA80184.1"/>
    <property type="molecule type" value="Genomic_DNA"/>
</dbReference>
<dbReference type="STRING" id="1324314.BVG16_05410"/>
<keyword evidence="1" id="KW-0808">Transferase</keyword>
<dbReference type="Pfam" id="PF13692">
    <property type="entry name" value="Glyco_trans_1_4"/>
    <property type="match status" value="1"/>
</dbReference>
<dbReference type="SUPFAM" id="SSF53756">
    <property type="entry name" value="UDP-Glycosyltransferase/glycogen phosphorylase"/>
    <property type="match status" value="1"/>
</dbReference>
<accession>A0A1T2XK09</accession>
<gene>
    <name evidence="1" type="ORF">BVG16_05410</name>
</gene>
<name>A0A1T2XK09_9BACL</name>
<comment type="caution">
    <text evidence="1">The sequence shown here is derived from an EMBL/GenBank/DDBJ whole genome shotgun (WGS) entry which is preliminary data.</text>
</comment>
<organism evidence="1 2">
    <name type="scientific">Paenibacillus selenitireducens</name>
    <dbReference type="NCBI Taxonomy" id="1324314"/>
    <lineage>
        <taxon>Bacteria</taxon>
        <taxon>Bacillati</taxon>
        <taxon>Bacillota</taxon>
        <taxon>Bacilli</taxon>
        <taxon>Bacillales</taxon>
        <taxon>Paenibacillaceae</taxon>
        <taxon>Paenibacillus</taxon>
    </lineage>
</organism>
<dbReference type="PANTHER" id="PTHR46656:SF3">
    <property type="entry name" value="PUTATIVE-RELATED"/>
    <property type="match status" value="1"/>
</dbReference>
<protein>
    <submittedName>
        <fullName evidence="1">Glycosyl transferase family 2 protein</fullName>
    </submittedName>
</protein>
<proteinExistence type="predicted"/>
<dbReference type="AlphaFoldDB" id="A0A1T2XK09"/>
<dbReference type="RefSeq" id="WP_078497533.1">
    <property type="nucleotide sequence ID" value="NZ_MSZX01000002.1"/>
</dbReference>
<reference evidence="1 2" key="1">
    <citation type="submission" date="2017-01" db="EMBL/GenBank/DDBJ databases">
        <title>Genome analysis of Paenibacillus selenitrireducens ES3-24.</title>
        <authorList>
            <person name="Xu D."/>
            <person name="Yao R."/>
            <person name="Zheng S."/>
        </authorList>
    </citation>
    <scope>NUCLEOTIDE SEQUENCE [LARGE SCALE GENOMIC DNA]</scope>
    <source>
        <strain evidence="1 2">ES3-24</strain>
    </source>
</reference>
<sequence>MTQIIWYGNVHDFTGYAKAARQYVLSLHAMGVDVKVDAFDPHLPAVQLSDAQQQVIQHLTTKRKSPGRKVYIFHQIPEIWRRKLHPSVGFTYWETSKIPDSWVQQANRMHAVFLPSRHNIEVFRSSGVRVPLHYIRPCLFQPESAPSAAHAPKYLQQLPPFRFLSVFSWVERKGYDILLQAFWETFSAADNVALIIKTVGNPEILQQIESMKQKLRVKEPQAPVYVDFDIRSEAEMEALYANCQALVLPSRGEGAGYPLLEAARRGLPVITTGWGGHTDFLTQDNSYLIPYQLGPVKPQSYYGGYQSDQLWAEPSITDLQHLMRTVYEHYPLAQAKGLAAKQYILQHFTPEQAVLDIVNAVQTV</sequence>
<dbReference type="GO" id="GO:0016740">
    <property type="term" value="F:transferase activity"/>
    <property type="evidence" value="ECO:0007669"/>
    <property type="project" value="UniProtKB-KW"/>
</dbReference>
<dbReference type="Gene3D" id="3.40.50.2000">
    <property type="entry name" value="Glycogen Phosphorylase B"/>
    <property type="match status" value="1"/>
</dbReference>
<dbReference type="OrthoDB" id="440232at2"/>
<dbReference type="Proteomes" id="UP000190188">
    <property type="component" value="Unassembled WGS sequence"/>
</dbReference>
<evidence type="ECO:0000313" key="1">
    <source>
        <dbReference type="EMBL" id="OPA80184.1"/>
    </source>
</evidence>
<dbReference type="CDD" id="cd03801">
    <property type="entry name" value="GT4_PimA-like"/>
    <property type="match status" value="1"/>
</dbReference>
<keyword evidence="2" id="KW-1185">Reference proteome</keyword>
<dbReference type="PANTHER" id="PTHR46656">
    <property type="entry name" value="PUTATIVE-RELATED"/>
    <property type="match status" value="1"/>
</dbReference>